<gene>
    <name evidence="2" type="ORF">FGRAMPH1_01T22031</name>
</gene>
<reference evidence="2 4" key="3">
    <citation type="journal article" date="2015" name="BMC Genomics">
        <title>The completed genome sequence of the pathogenic ascomycete fungus Fusarium graminearum.</title>
        <authorList>
            <person name="King R."/>
            <person name="Urban M."/>
            <person name="Hammond-Kosack M.C."/>
            <person name="Hassani-Pak K."/>
            <person name="Hammond-Kosack K.E."/>
        </authorList>
    </citation>
    <scope>NUCLEOTIDE SEQUENCE [LARGE SCALE GENOMIC DNA]</scope>
    <source>
        <strain evidence="4">ATCC MYA-4620 / CBS 123657 / FGSC 9075 / NRRL 31084 / PH-1</strain>
        <strain evidence="2">PH-1</strain>
    </source>
</reference>
<organism evidence="2 4">
    <name type="scientific">Gibberella zeae (strain ATCC MYA-4620 / CBS 123657 / FGSC 9075 / NRRL 31084 / PH-1)</name>
    <name type="common">Wheat head blight fungus</name>
    <name type="synonym">Fusarium graminearum</name>
    <dbReference type="NCBI Taxonomy" id="229533"/>
    <lineage>
        <taxon>Eukaryota</taxon>
        <taxon>Fungi</taxon>
        <taxon>Dikarya</taxon>
        <taxon>Ascomycota</taxon>
        <taxon>Pezizomycotina</taxon>
        <taxon>Sordariomycetes</taxon>
        <taxon>Hypocreomycetidae</taxon>
        <taxon>Hypocreales</taxon>
        <taxon>Nectriaceae</taxon>
        <taxon>Fusarium</taxon>
    </lineage>
</organism>
<dbReference type="AlphaFoldDB" id="A0A098E2W3"/>
<evidence type="ECO:0000256" key="1">
    <source>
        <dbReference type="SAM" id="SignalP"/>
    </source>
</evidence>
<dbReference type="EnsemblFungi" id="CEF88460">
    <property type="protein sequence ID" value="CEF88460"/>
    <property type="gene ID" value="FGRRES_15652"/>
</dbReference>
<dbReference type="InParanoid" id="A0A098E2W3"/>
<reference evidence="3 4" key="2">
    <citation type="journal article" date="2010" name="Nature">
        <title>Comparative genomics reveals mobile pathogenicity chromosomes in Fusarium.</title>
        <authorList>
            <person name="Ma L.J."/>
            <person name="van der Does H.C."/>
            <person name="Borkovich K.A."/>
            <person name="Coleman J.J."/>
            <person name="Daboussi M.J."/>
            <person name="Di Pietro A."/>
            <person name="Dufresne M."/>
            <person name="Freitag M."/>
            <person name="Grabherr M."/>
            <person name="Henrissat B."/>
            <person name="Houterman P.M."/>
            <person name="Kang S."/>
            <person name="Shim W.B."/>
            <person name="Woloshuk C."/>
            <person name="Xie X."/>
            <person name="Xu J.R."/>
            <person name="Antoniw J."/>
            <person name="Baker S.E."/>
            <person name="Bluhm B.H."/>
            <person name="Breakspear A."/>
            <person name="Brown D.W."/>
            <person name="Butchko R.A."/>
            <person name="Chapman S."/>
            <person name="Coulson R."/>
            <person name="Coutinho P.M."/>
            <person name="Danchin E.G."/>
            <person name="Diener A."/>
            <person name="Gale L.R."/>
            <person name="Gardiner D.M."/>
            <person name="Goff S."/>
            <person name="Hammond-Kosack K.E."/>
            <person name="Hilburn K."/>
            <person name="Hua-Van A."/>
            <person name="Jonkers W."/>
            <person name="Kazan K."/>
            <person name="Kodira C.D."/>
            <person name="Koehrsen M."/>
            <person name="Kumar L."/>
            <person name="Lee Y.H."/>
            <person name="Li L."/>
            <person name="Manners J.M."/>
            <person name="Miranda-Saavedra D."/>
            <person name="Mukherjee M."/>
            <person name="Park G."/>
            <person name="Park J."/>
            <person name="Park S.Y."/>
            <person name="Proctor R.H."/>
            <person name="Regev A."/>
            <person name="Ruiz-Roldan M.C."/>
            <person name="Sain D."/>
            <person name="Sakthikumar S."/>
            <person name="Sykes S."/>
            <person name="Schwartz D.C."/>
            <person name="Turgeon B.G."/>
            <person name="Wapinski I."/>
            <person name="Yoder O."/>
            <person name="Young S."/>
            <person name="Zeng Q."/>
            <person name="Zhou S."/>
            <person name="Galagan J."/>
            <person name="Cuomo C.A."/>
            <person name="Kistler H.C."/>
            <person name="Rep M."/>
        </authorList>
    </citation>
    <scope>GENOME REANNOTATION</scope>
    <source>
        <strain evidence="4">ATCC MYA-4620 / CBS 123657 / FGSC 9075 / NRRL 31084 / PH-1</strain>
        <strain evidence="3">PH-1 / ATCC MYA-4620 / FGSC 9075 / NRRL 31084</strain>
    </source>
</reference>
<sequence length="93" mass="10108">MSLLLLLLAGIKGGGWFYGRAARASIEVKDVSFVRIALSGWQAPSSFTALAGLQVMAFLPSPGAAWLPPTIPPSETKGMLERWPLHPRLRYLC</sequence>
<dbReference type="Proteomes" id="UP000070720">
    <property type="component" value="Chromosome 3"/>
</dbReference>
<feature type="chain" id="PRO_5010018763" evidence="1">
    <location>
        <begin position="17"/>
        <end position="93"/>
    </location>
</feature>
<feature type="signal peptide" evidence="1">
    <location>
        <begin position="1"/>
        <end position="16"/>
    </location>
</feature>
<reference evidence="3" key="4">
    <citation type="submission" date="2017-01" db="UniProtKB">
        <authorList>
            <consortium name="EnsemblFungi"/>
        </authorList>
    </citation>
    <scope>IDENTIFICATION</scope>
    <source>
        <strain evidence="3">PH-1 / ATCC MYA-4620 / FGSC 9075 / NRRL 31084</strain>
    </source>
</reference>
<proteinExistence type="predicted"/>
<dbReference type="VEuPathDB" id="FungiDB:FGRAMPH1_01G22031"/>
<accession>A0A0E0SPU7</accession>
<accession>A0A098E2W3</accession>
<keyword evidence="1" id="KW-0732">Signal</keyword>
<evidence type="ECO:0000313" key="4">
    <source>
        <dbReference type="Proteomes" id="UP000070720"/>
    </source>
</evidence>
<name>A0A098E2W3_GIBZE</name>
<evidence type="ECO:0000313" key="2">
    <source>
        <dbReference type="EMBL" id="CEF88460.1"/>
    </source>
</evidence>
<protein>
    <submittedName>
        <fullName evidence="2">Chromosome 3, complete genome</fullName>
    </submittedName>
</protein>
<dbReference type="EMBL" id="HG970334">
    <property type="protein sequence ID" value="CEF88460.1"/>
    <property type="molecule type" value="Genomic_DNA"/>
</dbReference>
<reference evidence="3 4" key="1">
    <citation type="journal article" date="2007" name="Science">
        <title>The Fusarium graminearum genome reveals a link between localized polymorphism and pathogen specialization.</title>
        <authorList>
            <person name="Cuomo C.A."/>
            <person name="Gueldener U."/>
            <person name="Xu J.-R."/>
            <person name="Trail F."/>
            <person name="Turgeon B.G."/>
            <person name="Di Pietro A."/>
            <person name="Walton J.D."/>
            <person name="Ma L.-J."/>
            <person name="Baker S.E."/>
            <person name="Rep M."/>
            <person name="Adam G."/>
            <person name="Antoniw J."/>
            <person name="Baldwin T."/>
            <person name="Calvo S.E."/>
            <person name="Chang Y.-L."/>
            <person name="DeCaprio D."/>
            <person name="Gale L.R."/>
            <person name="Gnerre S."/>
            <person name="Goswami R.S."/>
            <person name="Hammond-Kosack K."/>
            <person name="Harris L.J."/>
            <person name="Hilburn K."/>
            <person name="Kennell J.C."/>
            <person name="Kroken S."/>
            <person name="Magnuson J.K."/>
            <person name="Mannhaupt G."/>
            <person name="Mauceli E.W."/>
            <person name="Mewes H.-W."/>
            <person name="Mitterbauer R."/>
            <person name="Muehlbauer G."/>
            <person name="Muensterkoetter M."/>
            <person name="Nelson D."/>
            <person name="O'Donnell K."/>
            <person name="Ouellet T."/>
            <person name="Qi W."/>
            <person name="Quesneville H."/>
            <person name="Roncero M.I.G."/>
            <person name="Seong K.-Y."/>
            <person name="Tetko I.V."/>
            <person name="Urban M."/>
            <person name="Waalwijk C."/>
            <person name="Ward T.J."/>
            <person name="Yao J."/>
            <person name="Birren B.W."/>
            <person name="Kistler H.C."/>
        </authorList>
    </citation>
    <scope>NUCLEOTIDE SEQUENCE [LARGE SCALE GENOMIC DNA]</scope>
    <source>
        <strain evidence="4">ATCC MYA-4620 / CBS 123657 / FGSC 9075 / NRRL 31084 / PH-1</strain>
        <strain evidence="3">PH-1 / ATCC MYA-4620 / FGSC 9075 / NRRL 31084</strain>
    </source>
</reference>
<keyword evidence="4" id="KW-1185">Reference proteome</keyword>
<evidence type="ECO:0000313" key="3">
    <source>
        <dbReference type="EnsemblFungi" id="CEF88460"/>
    </source>
</evidence>